<gene>
    <name evidence="12" type="primary">leuS_28</name>
    <name evidence="12" type="ORF">SDC9_97916</name>
</gene>
<feature type="domain" description="Aminoacyl-tRNA synthetase class Ia" evidence="9">
    <location>
        <begin position="68"/>
        <end position="270"/>
    </location>
</feature>
<evidence type="ECO:0000313" key="12">
    <source>
        <dbReference type="EMBL" id="MPM51169.1"/>
    </source>
</evidence>
<evidence type="ECO:0000256" key="1">
    <source>
        <dbReference type="ARBA" id="ARBA00005594"/>
    </source>
</evidence>
<keyword evidence="7" id="KW-0030">Aminoacyl-tRNA synthetase</keyword>
<dbReference type="InterPro" id="IPR009080">
    <property type="entry name" value="tRNAsynth_Ia_anticodon-bd"/>
</dbReference>
<evidence type="ECO:0000256" key="3">
    <source>
        <dbReference type="ARBA" id="ARBA00022598"/>
    </source>
</evidence>
<dbReference type="Gene3D" id="3.40.50.620">
    <property type="entry name" value="HUPs"/>
    <property type="match status" value="1"/>
</dbReference>
<dbReference type="GO" id="GO:0005524">
    <property type="term" value="F:ATP binding"/>
    <property type="evidence" value="ECO:0007669"/>
    <property type="project" value="UniProtKB-KW"/>
</dbReference>
<dbReference type="SUPFAM" id="SSF47323">
    <property type="entry name" value="Anticodon-binding domain of a subclass of class I aminoacyl-tRNA synthetases"/>
    <property type="match status" value="1"/>
</dbReference>
<reference evidence="12" key="1">
    <citation type="submission" date="2019-08" db="EMBL/GenBank/DDBJ databases">
        <authorList>
            <person name="Kucharzyk K."/>
            <person name="Murdoch R.W."/>
            <person name="Higgins S."/>
            <person name="Loffler F."/>
        </authorList>
    </citation>
    <scope>NUCLEOTIDE SEQUENCE</scope>
</reference>
<dbReference type="GO" id="GO:0005829">
    <property type="term" value="C:cytosol"/>
    <property type="evidence" value="ECO:0007669"/>
    <property type="project" value="TreeGrafter"/>
</dbReference>
<dbReference type="InterPro" id="IPR002302">
    <property type="entry name" value="Leu-tRNA-ligase"/>
</dbReference>
<dbReference type="InterPro" id="IPR002300">
    <property type="entry name" value="aa-tRNA-synth_Ia"/>
</dbReference>
<dbReference type="SUPFAM" id="SSF50677">
    <property type="entry name" value="ValRS/IleRS/LeuRS editing domain"/>
    <property type="match status" value="1"/>
</dbReference>
<organism evidence="12">
    <name type="scientific">bioreactor metagenome</name>
    <dbReference type="NCBI Taxonomy" id="1076179"/>
    <lineage>
        <taxon>unclassified sequences</taxon>
        <taxon>metagenomes</taxon>
        <taxon>ecological metagenomes</taxon>
    </lineage>
</organism>
<feature type="domain" description="Leucyl-tRNA synthetase editing" evidence="11">
    <location>
        <begin position="1"/>
        <end position="66"/>
    </location>
</feature>
<evidence type="ECO:0000256" key="4">
    <source>
        <dbReference type="ARBA" id="ARBA00022741"/>
    </source>
</evidence>
<keyword evidence="5" id="KW-0067">ATP-binding</keyword>
<dbReference type="AlphaFoldDB" id="A0A645ADB3"/>
<evidence type="ECO:0000256" key="7">
    <source>
        <dbReference type="ARBA" id="ARBA00023146"/>
    </source>
</evidence>
<keyword evidence="6" id="KW-0648">Protein biosynthesis</keyword>
<accession>A0A645ADB3</accession>
<dbReference type="InterPro" id="IPR013155">
    <property type="entry name" value="M/V/L/I-tRNA-synth_anticd-bd"/>
</dbReference>
<protein>
    <recommendedName>
        <fullName evidence="2">leucine--tRNA ligase</fullName>
        <ecNumber evidence="2">6.1.1.4</ecNumber>
    </recommendedName>
</protein>
<comment type="caution">
    <text evidence="12">The sequence shown here is derived from an EMBL/GenBank/DDBJ whole genome shotgun (WGS) entry which is preliminary data.</text>
</comment>
<evidence type="ECO:0000256" key="5">
    <source>
        <dbReference type="ARBA" id="ARBA00022840"/>
    </source>
</evidence>
<evidence type="ECO:0000256" key="8">
    <source>
        <dbReference type="ARBA" id="ARBA00047469"/>
    </source>
</evidence>
<keyword evidence="3 12" id="KW-0436">Ligase</keyword>
<proteinExistence type="inferred from homology"/>
<dbReference type="InterPro" id="IPR009008">
    <property type="entry name" value="Val/Leu/Ile-tRNA-synth_edit"/>
</dbReference>
<comment type="catalytic activity">
    <reaction evidence="8">
        <text>tRNA(Leu) + L-leucine + ATP = L-leucyl-tRNA(Leu) + AMP + diphosphate</text>
        <dbReference type="Rhea" id="RHEA:11688"/>
        <dbReference type="Rhea" id="RHEA-COMP:9613"/>
        <dbReference type="Rhea" id="RHEA-COMP:9622"/>
        <dbReference type="ChEBI" id="CHEBI:30616"/>
        <dbReference type="ChEBI" id="CHEBI:33019"/>
        <dbReference type="ChEBI" id="CHEBI:57427"/>
        <dbReference type="ChEBI" id="CHEBI:78442"/>
        <dbReference type="ChEBI" id="CHEBI:78494"/>
        <dbReference type="ChEBI" id="CHEBI:456215"/>
        <dbReference type="EC" id="6.1.1.4"/>
    </reaction>
</comment>
<dbReference type="PANTHER" id="PTHR43740:SF2">
    <property type="entry name" value="LEUCINE--TRNA LIGASE, MITOCHONDRIAL"/>
    <property type="match status" value="1"/>
</dbReference>
<comment type="similarity">
    <text evidence="1">Belongs to the class-I aminoacyl-tRNA synthetase family.</text>
</comment>
<evidence type="ECO:0000259" key="10">
    <source>
        <dbReference type="Pfam" id="PF08264"/>
    </source>
</evidence>
<evidence type="ECO:0000256" key="2">
    <source>
        <dbReference type="ARBA" id="ARBA00013164"/>
    </source>
</evidence>
<name>A0A645ADB3_9ZZZZ</name>
<dbReference type="SUPFAM" id="SSF52374">
    <property type="entry name" value="Nucleotidylyl transferase"/>
    <property type="match status" value="1"/>
</dbReference>
<dbReference type="InterPro" id="IPR025709">
    <property type="entry name" value="Leu_tRNA-synth_edit"/>
</dbReference>
<dbReference type="GO" id="GO:0004823">
    <property type="term" value="F:leucine-tRNA ligase activity"/>
    <property type="evidence" value="ECO:0007669"/>
    <property type="project" value="UniProtKB-EC"/>
</dbReference>
<dbReference type="Gene3D" id="3.10.20.590">
    <property type="match status" value="1"/>
</dbReference>
<dbReference type="GO" id="GO:0006429">
    <property type="term" value="P:leucyl-tRNA aminoacylation"/>
    <property type="evidence" value="ECO:0007669"/>
    <property type="project" value="InterPro"/>
</dbReference>
<dbReference type="FunFam" id="3.40.50.620:FF:000056">
    <property type="entry name" value="Leucine--tRNA ligase"/>
    <property type="match status" value="1"/>
</dbReference>
<dbReference type="GO" id="GO:0002161">
    <property type="term" value="F:aminoacyl-tRNA deacylase activity"/>
    <property type="evidence" value="ECO:0007669"/>
    <property type="project" value="InterPro"/>
</dbReference>
<sequence>MAVPGHDERDFEFANKYNLPIPRVIEAIEEGADATLPFCEYGILVNSGKYNGLTSEEALKSIVADLEQEQKAQATITYRLRDWLISRQRYWGAPIPIIHCPHCGTVPVPEDQLPVLLPYDVEFTPDGQSPLAKNAEFIHTTCPVCGEPALRDPDTMDTFVDSSWYFLRYPDNKNDQEAWNTEWINKLLPVDKYVGGPEHACMHLIYARFFVKALRDCGYLNFDEPFLSLTHQGIILGPDGNRMSKSRGNVISPDPYIEAHGSDILRLFIGFSYAYTEGGPWNDDNVKAMSRFIERIERWIDRFLEIRSQDTSGSVDAAAGKRVQFYRHQAIQYCTRDMEISQFNTSIAKIMEFLNALNQYDKETDVKDVNLLEEATADLLRLLAPLAPHLSEECWEAIGRPFSIHNEAWPKYDETMLLHDTIELAVQINGKIRERLQVDREEKEDTIQTMALELPTLAPYLEGKTIVKIIVVKGRLVNIVVK</sequence>
<dbReference type="Pfam" id="PF08264">
    <property type="entry name" value="Anticodon_1"/>
    <property type="match status" value="1"/>
</dbReference>
<dbReference type="InterPro" id="IPR014729">
    <property type="entry name" value="Rossmann-like_a/b/a_fold"/>
</dbReference>
<dbReference type="Pfam" id="PF00133">
    <property type="entry name" value="tRNA-synt_1"/>
    <property type="match status" value="1"/>
</dbReference>
<evidence type="ECO:0000259" key="9">
    <source>
        <dbReference type="Pfam" id="PF00133"/>
    </source>
</evidence>
<dbReference type="PANTHER" id="PTHR43740">
    <property type="entry name" value="LEUCYL-TRNA SYNTHETASE"/>
    <property type="match status" value="1"/>
</dbReference>
<evidence type="ECO:0000256" key="6">
    <source>
        <dbReference type="ARBA" id="ARBA00022917"/>
    </source>
</evidence>
<dbReference type="Pfam" id="PF13603">
    <property type="entry name" value="tRNA-synt_1_2"/>
    <property type="match status" value="1"/>
</dbReference>
<feature type="domain" description="Methionyl/Valyl/Leucyl/Isoleucyl-tRNA synthetase anticodon-binding" evidence="10">
    <location>
        <begin position="328"/>
        <end position="445"/>
    </location>
</feature>
<dbReference type="EC" id="6.1.1.4" evidence="2"/>
<dbReference type="Gene3D" id="1.10.730.10">
    <property type="entry name" value="Isoleucyl-tRNA Synthetase, Domain 1"/>
    <property type="match status" value="1"/>
</dbReference>
<evidence type="ECO:0000259" key="11">
    <source>
        <dbReference type="Pfam" id="PF13603"/>
    </source>
</evidence>
<dbReference type="FunFam" id="1.10.730.10:FF:000002">
    <property type="entry name" value="Leucine--tRNA ligase"/>
    <property type="match status" value="1"/>
</dbReference>
<dbReference type="EMBL" id="VSSQ01013292">
    <property type="protein sequence ID" value="MPM51169.1"/>
    <property type="molecule type" value="Genomic_DNA"/>
</dbReference>
<keyword evidence="4" id="KW-0547">Nucleotide-binding</keyword>